<dbReference type="EMBL" id="CP017269">
    <property type="protein sequence ID" value="AOT69614.1"/>
    <property type="molecule type" value="Genomic_DNA"/>
</dbReference>
<dbReference type="CDD" id="cd00773">
    <property type="entry name" value="HisRS-like_core"/>
    <property type="match status" value="1"/>
</dbReference>
<accession>A0A1D8GFD0</accession>
<dbReference type="OrthoDB" id="9800814at2"/>
<dbReference type="InterPro" id="IPR006195">
    <property type="entry name" value="aa-tRNA-synth_II"/>
</dbReference>
<feature type="binding site" evidence="10">
    <location>
        <position position="129"/>
    </location>
    <ligand>
        <name>L-histidine</name>
        <dbReference type="ChEBI" id="CHEBI:57595"/>
    </ligand>
</feature>
<evidence type="ECO:0000256" key="1">
    <source>
        <dbReference type="ARBA" id="ARBA00008226"/>
    </source>
</evidence>
<evidence type="ECO:0000256" key="4">
    <source>
        <dbReference type="ARBA" id="ARBA00022741"/>
    </source>
</evidence>
<evidence type="ECO:0000256" key="2">
    <source>
        <dbReference type="ARBA" id="ARBA00022490"/>
    </source>
</evidence>
<dbReference type="InterPro" id="IPR045864">
    <property type="entry name" value="aa-tRNA-synth_II/BPL/LPL"/>
</dbReference>
<keyword evidence="7 9" id="KW-0030">Aminoacyl-tRNA synthetase</keyword>
<evidence type="ECO:0000256" key="8">
    <source>
        <dbReference type="ARBA" id="ARBA00047639"/>
    </source>
</evidence>
<dbReference type="InterPro" id="IPR015807">
    <property type="entry name" value="His-tRNA-ligase"/>
</dbReference>
<dbReference type="InterPro" id="IPR036621">
    <property type="entry name" value="Anticodon-bd_dom_sf"/>
</dbReference>
<evidence type="ECO:0000256" key="10">
    <source>
        <dbReference type="PIRSR" id="PIRSR001549-1"/>
    </source>
</evidence>
<dbReference type="Pfam" id="PF13393">
    <property type="entry name" value="tRNA-synt_His"/>
    <property type="match status" value="1"/>
</dbReference>
<dbReference type="InterPro" id="IPR004516">
    <property type="entry name" value="HisRS/HisZ"/>
</dbReference>
<protein>
    <recommendedName>
        <fullName evidence="9">Histidine--tRNA ligase</fullName>
        <ecNumber evidence="9">6.1.1.21</ecNumber>
    </recommendedName>
    <alternativeName>
        <fullName evidence="9">Histidyl-tRNA synthetase</fullName>
        <shortName evidence="9">HisRS</shortName>
    </alternativeName>
</protein>
<dbReference type="CDD" id="cd00859">
    <property type="entry name" value="HisRS_anticodon"/>
    <property type="match status" value="1"/>
</dbReference>
<name>A0A1D8GFD0_9FIRM</name>
<dbReference type="GO" id="GO:0006427">
    <property type="term" value="P:histidyl-tRNA aminoacylation"/>
    <property type="evidence" value="ECO:0007669"/>
    <property type="project" value="UniProtKB-UniRule"/>
</dbReference>
<keyword evidence="5 9" id="KW-0067">ATP-binding</keyword>
<dbReference type="PANTHER" id="PTHR11476:SF7">
    <property type="entry name" value="HISTIDINE--TRNA LIGASE"/>
    <property type="match status" value="1"/>
</dbReference>
<evidence type="ECO:0000256" key="5">
    <source>
        <dbReference type="ARBA" id="ARBA00022840"/>
    </source>
</evidence>
<dbReference type="InterPro" id="IPR041715">
    <property type="entry name" value="HisRS-like_core"/>
</dbReference>
<dbReference type="STRING" id="1424294.Gferi_08510"/>
<dbReference type="InterPro" id="IPR004154">
    <property type="entry name" value="Anticodon-bd"/>
</dbReference>
<sequence>MESLLQNLKGTKDFMPEEQQIRNKIRNVLEEVFQNYGYRPLETPILCQYDLLASKYAGGSEILKEVYRLKDQGNRDLGLRYDLTVPFCKVIGANPTLQLPFKRYEIGKVFRDGPVKTGRLREFVQCDVDVVGVKDTIAEAELMSLTFEVFRRLGMGVYIQYNNRKLLTGLLEFAGVNKDLINDVILTMDKIEKIGEDAVKEELVQKGITEDMLSKLFDLLNEDFSLSDFQDSPNVNIREGIAEIRELQSYLSGLELMTKTQLNLFLARGLGIYTGTVFEVFLSDGCIQSSIASGGRYDKIIGKFLDSGQEYPAVGISFGLDVIYTAMELKAEAQKKSPVDLLIIPMGTQVEALRLACALRKKDIKVEIELRSIKLKKSLDYANKQGIPYVVILGEDELNKGCVKIKDMSSGVEKELVIAEIEKFNF</sequence>
<dbReference type="PIRSF" id="PIRSF001549">
    <property type="entry name" value="His-tRNA_synth"/>
    <property type="match status" value="1"/>
</dbReference>
<keyword evidence="2 9" id="KW-0963">Cytoplasm</keyword>
<comment type="similarity">
    <text evidence="1 9">Belongs to the class-II aminoacyl-tRNA synthetase family.</text>
</comment>
<dbReference type="Gene3D" id="3.40.50.800">
    <property type="entry name" value="Anticodon-binding domain"/>
    <property type="match status" value="1"/>
</dbReference>
<gene>
    <name evidence="9" type="primary">hisS</name>
    <name evidence="12" type="ORF">Gferi_08510</name>
</gene>
<dbReference type="AlphaFoldDB" id="A0A1D8GFD0"/>
<dbReference type="Proteomes" id="UP000095743">
    <property type="component" value="Chromosome"/>
</dbReference>
<dbReference type="KEGG" id="gfe:Gferi_08510"/>
<feature type="domain" description="Aminoacyl-transfer RNA synthetases class-II family profile" evidence="11">
    <location>
        <begin position="1"/>
        <end position="345"/>
    </location>
</feature>
<reference evidence="12 13" key="1">
    <citation type="submission" date="2016-09" db="EMBL/GenBank/DDBJ databases">
        <title>Genomic analysis reveals versatility of anaerobic energy metabolism of Geosporobacter ferrireducens IRF9 of phylum Firmicutes.</title>
        <authorList>
            <person name="Kim S.-J."/>
        </authorList>
    </citation>
    <scope>NUCLEOTIDE SEQUENCE [LARGE SCALE GENOMIC DNA]</scope>
    <source>
        <strain evidence="12 13">IRF9</strain>
    </source>
</reference>
<comment type="subunit">
    <text evidence="9">Homodimer.</text>
</comment>
<keyword evidence="4 9" id="KW-0547">Nucleotide-binding</keyword>
<keyword evidence="13" id="KW-1185">Reference proteome</keyword>
<proteinExistence type="inferred from homology"/>
<dbReference type="NCBIfam" id="TIGR00442">
    <property type="entry name" value="hisS"/>
    <property type="match status" value="1"/>
</dbReference>
<dbReference type="EC" id="6.1.1.21" evidence="9"/>
<dbReference type="GO" id="GO:0140096">
    <property type="term" value="F:catalytic activity, acting on a protein"/>
    <property type="evidence" value="ECO:0007669"/>
    <property type="project" value="UniProtKB-ARBA"/>
</dbReference>
<comment type="subcellular location">
    <subcellularLocation>
        <location evidence="9">Cytoplasm</location>
    </subcellularLocation>
</comment>
<dbReference type="SUPFAM" id="SSF55681">
    <property type="entry name" value="Class II aaRS and biotin synthetases"/>
    <property type="match status" value="1"/>
</dbReference>
<feature type="binding site" evidence="10">
    <location>
        <begin position="82"/>
        <end position="84"/>
    </location>
    <ligand>
        <name>L-histidine</name>
        <dbReference type="ChEBI" id="CHEBI:57595"/>
    </ligand>
</feature>
<keyword evidence="6 9" id="KW-0648">Protein biosynthesis</keyword>
<dbReference type="GO" id="GO:0004821">
    <property type="term" value="F:histidine-tRNA ligase activity"/>
    <property type="evidence" value="ECO:0007669"/>
    <property type="project" value="UniProtKB-UniRule"/>
</dbReference>
<comment type="catalytic activity">
    <reaction evidence="8 9">
        <text>tRNA(His) + L-histidine + ATP = L-histidyl-tRNA(His) + AMP + diphosphate + H(+)</text>
        <dbReference type="Rhea" id="RHEA:17313"/>
        <dbReference type="Rhea" id="RHEA-COMP:9665"/>
        <dbReference type="Rhea" id="RHEA-COMP:9689"/>
        <dbReference type="ChEBI" id="CHEBI:15378"/>
        <dbReference type="ChEBI" id="CHEBI:30616"/>
        <dbReference type="ChEBI" id="CHEBI:33019"/>
        <dbReference type="ChEBI" id="CHEBI:57595"/>
        <dbReference type="ChEBI" id="CHEBI:78442"/>
        <dbReference type="ChEBI" id="CHEBI:78527"/>
        <dbReference type="ChEBI" id="CHEBI:456215"/>
        <dbReference type="EC" id="6.1.1.21"/>
    </reaction>
</comment>
<evidence type="ECO:0000256" key="3">
    <source>
        <dbReference type="ARBA" id="ARBA00022598"/>
    </source>
</evidence>
<evidence type="ECO:0000313" key="13">
    <source>
        <dbReference type="Proteomes" id="UP000095743"/>
    </source>
</evidence>
<dbReference type="InterPro" id="IPR033656">
    <property type="entry name" value="HisRS_anticodon"/>
</dbReference>
<keyword evidence="3 9" id="KW-0436">Ligase</keyword>
<dbReference type="GO" id="GO:0005524">
    <property type="term" value="F:ATP binding"/>
    <property type="evidence" value="ECO:0007669"/>
    <property type="project" value="UniProtKB-UniRule"/>
</dbReference>
<dbReference type="SUPFAM" id="SSF52954">
    <property type="entry name" value="Class II aaRS ABD-related"/>
    <property type="match status" value="1"/>
</dbReference>
<dbReference type="HAMAP" id="MF_00127">
    <property type="entry name" value="His_tRNA_synth"/>
    <property type="match status" value="1"/>
</dbReference>
<dbReference type="PROSITE" id="PS50862">
    <property type="entry name" value="AA_TRNA_LIGASE_II"/>
    <property type="match status" value="1"/>
</dbReference>
<dbReference type="Gene3D" id="3.30.930.10">
    <property type="entry name" value="Bira Bifunctional Protein, Domain 2"/>
    <property type="match status" value="1"/>
</dbReference>
<organism evidence="12 13">
    <name type="scientific">Geosporobacter ferrireducens</name>
    <dbReference type="NCBI Taxonomy" id="1424294"/>
    <lineage>
        <taxon>Bacteria</taxon>
        <taxon>Bacillati</taxon>
        <taxon>Bacillota</taxon>
        <taxon>Clostridia</taxon>
        <taxon>Peptostreptococcales</taxon>
        <taxon>Thermotaleaceae</taxon>
        <taxon>Geosporobacter</taxon>
    </lineage>
</organism>
<dbReference type="NCBIfam" id="NF009085">
    <property type="entry name" value="PRK12420.1"/>
    <property type="match status" value="1"/>
</dbReference>
<evidence type="ECO:0000313" key="12">
    <source>
        <dbReference type="EMBL" id="AOT69614.1"/>
    </source>
</evidence>
<feature type="binding site" evidence="10">
    <location>
        <position position="268"/>
    </location>
    <ligand>
        <name>L-histidine</name>
        <dbReference type="ChEBI" id="CHEBI:57595"/>
    </ligand>
</feature>
<evidence type="ECO:0000256" key="9">
    <source>
        <dbReference type="HAMAP-Rule" id="MF_00127"/>
    </source>
</evidence>
<evidence type="ECO:0000259" key="11">
    <source>
        <dbReference type="PROSITE" id="PS50862"/>
    </source>
</evidence>
<dbReference type="GO" id="GO:0016740">
    <property type="term" value="F:transferase activity"/>
    <property type="evidence" value="ECO:0007669"/>
    <property type="project" value="UniProtKB-ARBA"/>
</dbReference>
<evidence type="ECO:0000256" key="6">
    <source>
        <dbReference type="ARBA" id="ARBA00022917"/>
    </source>
</evidence>
<evidence type="ECO:0000256" key="7">
    <source>
        <dbReference type="ARBA" id="ARBA00023146"/>
    </source>
</evidence>
<dbReference type="RefSeq" id="WP_069975494.1">
    <property type="nucleotide sequence ID" value="NZ_CP017269.1"/>
</dbReference>
<dbReference type="Pfam" id="PF03129">
    <property type="entry name" value="HGTP_anticodon"/>
    <property type="match status" value="1"/>
</dbReference>
<feature type="binding site" evidence="10">
    <location>
        <position position="125"/>
    </location>
    <ligand>
        <name>L-histidine</name>
        <dbReference type="ChEBI" id="CHEBI:57595"/>
    </ligand>
</feature>
<feature type="binding site" evidence="10">
    <location>
        <position position="111"/>
    </location>
    <ligand>
        <name>L-histidine</name>
        <dbReference type="ChEBI" id="CHEBI:57595"/>
    </ligand>
</feature>
<dbReference type="GO" id="GO:0005737">
    <property type="term" value="C:cytoplasm"/>
    <property type="evidence" value="ECO:0007669"/>
    <property type="project" value="UniProtKB-SubCell"/>
</dbReference>
<dbReference type="PANTHER" id="PTHR11476">
    <property type="entry name" value="HISTIDYL-TRNA SYNTHETASE"/>
    <property type="match status" value="1"/>
</dbReference>